<reference evidence="5" key="3">
    <citation type="submission" date="2025-09" db="UniProtKB">
        <authorList>
            <consortium name="Ensembl"/>
        </authorList>
    </citation>
    <scope>IDENTIFICATION</scope>
</reference>
<dbReference type="GO" id="GO:0000447">
    <property type="term" value="P:endonucleolytic cleavage in ITS1 to separate SSU-rRNA from 5.8S rRNA and LSU-rRNA from tricistronic rRNA transcript (SSU-rRNA, 5.8S rRNA, LSU-rRNA)"/>
    <property type="evidence" value="ECO:0007669"/>
    <property type="project" value="TreeGrafter"/>
</dbReference>
<dbReference type="GO" id="GO:0030686">
    <property type="term" value="C:90S preribosome"/>
    <property type="evidence" value="ECO:0007669"/>
    <property type="project" value="TreeGrafter"/>
</dbReference>
<dbReference type="PANTHER" id="PTHR14490">
    <property type="entry name" value="ZINC FINGER, ZZ TYPE"/>
    <property type="match status" value="1"/>
</dbReference>
<dbReference type="InterPro" id="IPR018034">
    <property type="entry name" value="Kri1"/>
</dbReference>
<feature type="compositionally biased region" description="Polar residues" evidence="3">
    <location>
        <begin position="284"/>
        <end position="298"/>
    </location>
</feature>
<organism evidence="5 6">
    <name type="scientific">Oreochromis niloticus</name>
    <name type="common">Nile tilapia</name>
    <name type="synonym">Tilapia nilotica</name>
    <dbReference type="NCBI Taxonomy" id="8128"/>
    <lineage>
        <taxon>Eukaryota</taxon>
        <taxon>Metazoa</taxon>
        <taxon>Chordata</taxon>
        <taxon>Craniata</taxon>
        <taxon>Vertebrata</taxon>
        <taxon>Euteleostomi</taxon>
        <taxon>Actinopterygii</taxon>
        <taxon>Neopterygii</taxon>
        <taxon>Teleostei</taxon>
        <taxon>Neoteleostei</taxon>
        <taxon>Acanthomorphata</taxon>
        <taxon>Ovalentaria</taxon>
        <taxon>Cichlomorphae</taxon>
        <taxon>Cichliformes</taxon>
        <taxon>Cichlidae</taxon>
        <taxon>African cichlids</taxon>
        <taxon>Pseudocrenilabrinae</taxon>
        <taxon>Oreochromini</taxon>
        <taxon>Oreochromis</taxon>
    </lineage>
</organism>
<dbReference type="GeneTree" id="ENSGT00390000005605"/>
<evidence type="ECO:0000256" key="1">
    <source>
        <dbReference type="ARBA" id="ARBA00007473"/>
    </source>
</evidence>
<feature type="compositionally biased region" description="Acidic residues" evidence="3">
    <location>
        <begin position="412"/>
        <end position="425"/>
    </location>
</feature>
<evidence type="ECO:0000256" key="3">
    <source>
        <dbReference type="SAM" id="MobiDB-lite"/>
    </source>
</evidence>
<keyword evidence="6" id="KW-1185">Reference proteome</keyword>
<protein>
    <recommendedName>
        <fullName evidence="2">Protein KRI1 homolog</fullName>
    </recommendedName>
</protein>
<name>A0A669AXL3_ORENI</name>
<sequence length="684" mass="81831">CENMSGKSELKINSQFAQKYEKYRQKEELQRRKCVTSACMHNCVCVISHLQELDPDVERDFYRTLSLLKKKDPKIYERDAKFYSEGASSSDAKPSTSKEKAVKPMYLKDYERKVILEREGKYEDDDDDSDDEEAVKRKERAASPSYMQEQKELKESFWKFIQDSDDDDEGGEADRASQLLTKRIKTQEEKDKEEADYVEWLKGQAELEGKYLKDYWNDPQLDEKERFLRDYVLNKGYLDDDDDDDERYVVQDDVEDSEEEGETFLERQENFERSYNFRFEEPDSQQVKTYPRNIATSVRTKDDRRKRKREEIKERKQKEKEQKQEQLKQLKNLKRKEIMEKLKKLQELTGNEQLAFDQADLDGDFDPKQHDQLMQKFFGDEYYGEEEDEKPQFEDDDELEEHWNWDTWTGEEREEDYGEEYDGEEYSAAEPYCEDEDFNMDADYDPSQQTEDLPQMGKKKKKSHFAEVITKNKPVFDPQEKTFEQYLDEYYKLDYEDIIDDLPCRFRYRHVVPNDFGLTTDEIIKANDKELNRWCSLRKTCMFRSEKEELSDLKNYKIKAQNDRKKREIFSSVYLEDNEDVTEAKTKVGKKRRDRLKNAEKQNTEEGDEVKNGTERPKWSKKKHKHSGGRILSGRIGVKIGGREFSRQRLKAYGLNPKRLYFRQLGRQKRKKNGKLSQCFTSSH</sequence>
<feature type="region of interest" description="Disordered" evidence="3">
    <location>
        <begin position="664"/>
        <end position="684"/>
    </location>
</feature>
<evidence type="ECO:0000313" key="6">
    <source>
        <dbReference type="Proteomes" id="UP000005207"/>
    </source>
</evidence>
<accession>A0A669AXL3</accession>
<dbReference type="Proteomes" id="UP000005207">
    <property type="component" value="Linkage group LG4"/>
</dbReference>
<reference evidence="5" key="2">
    <citation type="submission" date="2025-08" db="UniProtKB">
        <authorList>
            <consortium name="Ensembl"/>
        </authorList>
    </citation>
    <scope>IDENTIFICATION</scope>
</reference>
<feature type="compositionally biased region" description="Basic residues" evidence="3">
    <location>
        <begin position="619"/>
        <end position="628"/>
    </location>
</feature>
<feature type="compositionally biased region" description="Polar residues" evidence="3">
    <location>
        <begin position="675"/>
        <end position="684"/>
    </location>
</feature>
<feature type="compositionally biased region" description="Basic and acidic residues" evidence="3">
    <location>
        <begin position="299"/>
        <end position="328"/>
    </location>
</feature>
<dbReference type="GO" id="GO:0005730">
    <property type="term" value="C:nucleolus"/>
    <property type="evidence" value="ECO:0007669"/>
    <property type="project" value="TreeGrafter"/>
</dbReference>
<feature type="compositionally biased region" description="Acidic residues" evidence="3">
    <location>
        <begin position="122"/>
        <end position="133"/>
    </location>
</feature>
<feature type="region of interest" description="Disordered" evidence="3">
    <location>
        <begin position="163"/>
        <end position="194"/>
    </location>
</feature>
<dbReference type="Pfam" id="PF05178">
    <property type="entry name" value="Kri1"/>
    <property type="match status" value="1"/>
</dbReference>
<feature type="region of interest" description="Disordered" evidence="3">
    <location>
        <begin position="385"/>
        <end position="425"/>
    </location>
</feature>
<gene>
    <name evidence="5" type="primary">KRI1</name>
    <name evidence="5" type="synonym">kri1</name>
</gene>
<dbReference type="InterPro" id="IPR024626">
    <property type="entry name" value="Kri1-like_C"/>
</dbReference>
<dbReference type="AlphaFoldDB" id="A0A669AXL3"/>
<feature type="domain" description="Kri1-like C-terminal" evidence="4">
    <location>
        <begin position="481"/>
        <end position="568"/>
    </location>
</feature>
<evidence type="ECO:0000259" key="4">
    <source>
        <dbReference type="Pfam" id="PF12936"/>
    </source>
</evidence>
<feature type="compositionally biased region" description="Basic and acidic residues" evidence="3">
    <location>
        <begin position="185"/>
        <end position="194"/>
    </location>
</feature>
<evidence type="ECO:0000256" key="2">
    <source>
        <dbReference type="ARBA" id="ARBA00017294"/>
    </source>
</evidence>
<dbReference type="PANTHER" id="PTHR14490:SF5">
    <property type="entry name" value="PROTEIN KRI1 HOMOLOG"/>
    <property type="match status" value="1"/>
</dbReference>
<feature type="compositionally biased region" description="Basic and acidic residues" evidence="3">
    <location>
        <begin position="596"/>
        <end position="618"/>
    </location>
</feature>
<evidence type="ECO:0000313" key="5">
    <source>
        <dbReference type="Ensembl" id="ENSONIP00000027128.1"/>
    </source>
</evidence>
<feature type="region of interest" description="Disordered" evidence="3">
    <location>
        <begin position="118"/>
        <end position="151"/>
    </location>
</feature>
<feature type="region of interest" description="Disordered" evidence="3">
    <location>
        <begin position="276"/>
        <end position="330"/>
    </location>
</feature>
<feature type="compositionally biased region" description="Acidic residues" evidence="3">
    <location>
        <begin position="385"/>
        <end position="400"/>
    </location>
</feature>
<dbReference type="Pfam" id="PF12936">
    <property type="entry name" value="Kri1_C"/>
    <property type="match status" value="1"/>
</dbReference>
<dbReference type="Ensembl" id="ENSONIT00000088710.1">
    <property type="protein sequence ID" value="ENSONIP00000027128.1"/>
    <property type="gene ID" value="ENSONIG00000008218.2"/>
</dbReference>
<comment type="similarity">
    <text evidence="1">Belongs to the KRI1 family.</text>
</comment>
<reference evidence="6" key="1">
    <citation type="submission" date="2012-01" db="EMBL/GenBank/DDBJ databases">
        <title>The Genome Sequence of Oreochromis niloticus (Nile Tilapia).</title>
        <authorList>
            <consortium name="Broad Institute Genome Assembly Team"/>
            <consortium name="Broad Institute Sequencing Platform"/>
            <person name="Di Palma F."/>
            <person name="Johnson J."/>
            <person name="Lander E.S."/>
            <person name="Lindblad-Toh K."/>
        </authorList>
    </citation>
    <scope>NUCLEOTIDE SEQUENCE [LARGE SCALE GENOMIC DNA]</scope>
</reference>
<proteinExistence type="inferred from homology"/>
<feature type="region of interest" description="Disordered" evidence="3">
    <location>
        <begin position="584"/>
        <end position="634"/>
    </location>
</feature>